<evidence type="ECO:0000313" key="14">
    <source>
        <dbReference type="EMBL" id="ONG55508.1"/>
    </source>
</evidence>
<dbReference type="PANTHER" id="PTHR39188">
    <property type="entry name" value="MEMBRANE-ASSOCIATED ZINC METALLOPROTEASE M50B"/>
    <property type="match status" value="1"/>
</dbReference>
<dbReference type="EMBL" id="MLCO01000073">
    <property type="protein sequence ID" value="ONG55508.1"/>
    <property type="molecule type" value="Genomic_DNA"/>
</dbReference>
<dbReference type="GO" id="GO:0046872">
    <property type="term" value="F:metal ion binding"/>
    <property type="evidence" value="ECO:0007669"/>
    <property type="project" value="UniProtKB-KW"/>
</dbReference>
<evidence type="ECO:0000256" key="3">
    <source>
        <dbReference type="ARBA" id="ARBA00007931"/>
    </source>
</evidence>
<evidence type="ECO:0000259" key="13">
    <source>
        <dbReference type="Pfam" id="PF02163"/>
    </source>
</evidence>
<evidence type="ECO:0000256" key="7">
    <source>
        <dbReference type="ARBA" id="ARBA00022801"/>
    </source>
</evidence>
<sequence length="253" mass="26454">MTRRLAIDGGGIDVALPGLPPIRLEPGVLVTLFVLTLPLWRGMQGVKLEALAWVYPGLLLSLLAHELGHAWAGQRCGLTARRILLQAEGGLAELEGAVSRRQDLWITLAGPAANLALAALFLAALALWPAPPPVQLPVQLPGFSRPLPGAAGAAPLALAWLGWGNLLFAAANLLPAFPLDGGRLAMLALAPRLGMDRAARWIARSGLALAGLMVLGFLVSLAGGVPLWLPPAFGPNRQVLRTAGQEKSPRLVG</sequence>
<name>A0A1V2H4M1_9PROT</name>
<dbReference type="GO" id="GO:0016020">
    <property type="term" value="C:membrane"/>
    <property type="evidence" value="ECO:0007669"/>
    <property type="project" value="UniProtKB-SubCell"/>
</dbReference>
<evidence type="ECO:0000256" key="10">
    <source>
        <dbReference type="ARBA" id="ARBA00023049"/>
    </source>
</evidence>
<reference evidence="14 15" key="1">
    <citation type="submission" date="2016-10" db="EMBL/GenBank/DDBJ databases">
        <title>Draft Genome sequence of Roseomonas sp. strain M3.</title>
        <authorList>
            <person name="Subhash Y."/>
            <person name="Lee S."/>
        </authorList>
    </citation>
    <scope>NUCLEOTIDE SEQUENCE [LARGE SCALE GENOMIC DNA]</scope>
    <source>
        <strain evidence="14 15">M3</strain>
    </source>
</reference>
<comment type="cofactor">
    <cofactor evidence="1">
        <name>Zn(2+)</name>
        <dbReference type="ChEBI" id="CHEBI:29105"/>
    </cofactor>
</comment>
<evidence type="ECO:0000256" key="5">
    <source>
        <dbReference type="ARBA" id="ARBA00022692"/>
    </source>
</evidence>
<keyword evidence="7" id="KW-0378">Hydrolase</keyword>
<evidence type="ECO:0000256" key="8">
    <source>
        <dbReference type="ARBA" id="ARBA00022833"/>
    </source>
</evidence>
<evidence type="ECO:0000256" key="9">
    <source>
        <dbReference type="ARBA" id="ARBA00022989"/>
    </source>
</evidence>
<keyword evidence="5 12" id="KW-0812">Transmembrane</keyword>
<evidence type="ECO:0000256" key="11">
    <source>
        <dbReference type="ARBA" id="ARBA00023136"/>
    </source>
</evidence>
<dbReference type="RefSeq" id="WP_076957063.1">
    <property type="nucleotide sequence ID" value="NZ_MLCO01000073.1"/>
</dbReference>
<evidence type="ECO:0000313" key="15">
    <source>
        <dbReference type="Proteomes" id="UP000188879"/>
    </source>
</evidence>
<comment type="similarity">
    <text evidence="3">Belongs to the peptidase M50B family.</text>
</comment>
<dbReference type="OrthoDB" id="9781963at2"/>
<organism evidence="14 15">
    <name type="scientific">Teichococcus deserti</name>
    <dbReference type="NCBI Taxonomy" id="1817963"/>
    <lineage>
        <taxon>Bacteria</taxon>
        <taxon>Pseudomonadati</taxon>
        <taxon>Pseudomonadota</taxon>
        <taxon>Alphaproteobacteria</taxon>
        <taxon>Acetobacterales</taxon>
        <taxon>Roseomonadaceae</taxon>
        <taxon>Roseomonas</taxon>
    </lineage>
</organism>
<proteinExistence type="inferred from homology"/>
<dbReference type="Pfam" id="PF02163">
    <property type="entry name" value="Peptidase_M50"/>
    <property type="match status" value="1"/>
</dbReference>
<feature type="transmembrane region" description="Helical" evidence="12">
    <location>
        <begin position="104"/>
        <end position="130"/>
    </location>
</feature>
<keyword evidence="8" id="KW-0862">Zinc</keyword>
<dbReference type="GO" id="GO:0006508">
    <property type="term" value="P:proteolysis"/>
    <property type="evidence" value="ECO:0007669"/>
    <property type="project" value="UniProtKB-KW"/>
</dbReference>
<evidence type="ECO:0000256" key="6">
    <source>
        <dbReference type="ARBA" id="ARBA00022723"/>
    </source>
</evidence>
<dbReference type="InterPro" id="IPR008915">
    <property type="entry name" value="Peptidase_M50"/>
</dbReference>
<feature type="transmembrane region" description="Helical" evidence="12">
    <location>
        <begin position="150"/>
        <end position="174"/>
    </location>
</feature>
<keyword evidence="4" id="KW-0645">Protease</keyword>
<evidence type="ECO:0000256" key="2">
    <source>
        <dbReference type="ARBA" id="ARBA00004141"/>
    </source>
</evidence>
<evidence type="ECO:0000256" key="4">
    <source>
        <dbReference type="ARBA" id="ARBA00022670"/>
    </source>
</evidence>
<feature type="transmembrane region" description="Helical" evidence="12">
    <location>
        <begin position="207"/>
        <end position="229"/>
    </location>
</feature>
<comment type="caution">
    <text evidence="14">The sequence shown here is derived from an EMBL/GenBank/DDBJ whole genome shotgun (WGS) entry which is preliminary data.</text>
</comment>
<feature type="domain" description="Peptidase M50" evidence="13">
    <location>
        <begin position="57"/>
        <end position="210"/>
    </location>
</feature>
<evidence type="ECO:0000256" key="1">
    <source>
        <dbReference type="ARBA" id="ARBA00001947"/>
    </source>
</evidence>
<gene>
    <name evidence="14" type="ORF">BKE38_09215</name>
</gene>
<comment type="subcellular location">
    <subcellularLocation>
        <location evidence="2">Membrane</location>
        <topology evidence="2">Multi-pass membrane protein</topology>
    </subcellularLocation>
</comment>
<dbReference type="Proteomes" id="UP000188879">
    <property type="component" value="Unassembled WGS sequence"/>
</dbReference>
<dbReference type="GO" id="GO:0008237">
    <property type="term" value="F:metallopeptidase activity"/>
    <property type="evidence" value="ECO:0007669"/>
    <property type="project" value="UniProtKB-KW"/>
</dbReference>
<keyword evidence="15" id="KW-1185">Reference proteome</keyword>
<dbReference type="AlphaFoldDB" id="A0A1V2H4M1"/>
<dbReference type="PANTHER" id="PTHR39188:SF3">
    <property type="entry name" value="STAGE IV SPORULATION PROTEIN FB"/>
    <property type="match status" value="1"/>
</dbReference>
<keyword evidence="11 12" id="KW-0472">Membrane</keyword>
<keyword evidence="6" id="KW-0479">Metal-binding</keyword>
<protein>
    <recommendedName>
        <fullName evidence="13">Peptidase M50 domain-containing protein</fullName>
    </recommendedName>
</protein>
<keyword evidence="9 12" id="KW-1133">Transmembrane helix</keyword>
<accession>A0A1V2H4M1</accession>
<evidence type="ECO:0000256" key="12">
    <source>
        <dbReference type="SAM" id="Phobius"/>
    </source>
</evidence>
<keyword evidence="10" id="KW-0482">Metalloprotease</keyword>